<reference evidence="1" key="1">
    <citation type="submission" date="2018-05" db="EMBL/GenBank/DDBJ databases">
        <authorList>
            <person name="Lanie J.A."/>
            <person name="Ng W.-L."/>
            <person name="Kazmierczak K.M."/>
            <person name="Andrzejewski T.M."/>
            <person name="Davidsen T.M."/>
            <person name="Wayne K.J."/>
            <person name="Tettelin H."/>
            <person name="Glass J.I."/>
            <person name="Rusch D."/>
            <person name="Podicherti R."/>
            <person name="Tsui H.-C.T."/>
            <person name="Winkler M.E."/>
        </authorList>
    </citation>
    <scope>NUCLEOTIDE SEQUENCE</scope>
</reference>
<name>A0A382DQ90_9ZZZZ</name>
<evidence type="ECO:0000313" key="1">
    <source>
        <dbReference type="EMBL" id="SVB40656.1"/>
    </source>
</evidence>
<organism evidence="1">
    <name type="scientific">marine metagenome</name>
    <dbReference type="NCBI Taxonomy" id="408172"/>
    <lineage>
        <taxon>unclassified sequences</taxon>
        <taxon>metagenomes</taxon>
        <taxon>ecological metagenomes</taxon>
    </lineage>
</organism>
<sequence length="305" mass="34921">MATVRQEEKLIRIETDCYQATIQTEGYVSGISAGSFIDKRTGVSDLSFGLCITDFLLEPGIDDEETSADFCYNWGDVIHGDIPKRYVELPQICTQARKLPYKILEGKDFVAVKQWFNWSSARSPYKGGSLWEQWLVFPNSVRWFLAYDKVTSVNTVDNLILRMDMPGHIKHQKGKDFDQIYLSYYDCISSKAFIEDFPPDTSYLYQRQKDKIPKRYIRAYQLPNGTWLAGMALDPSIVYEAWCHQRGYVCMIQEIGGTSIRAGESFGAVHIVGFFESIAEMKNIFDTYQGAKTIQVETDGWALEN</sequence>
<protein>
    <submittedName>
        <fullName evidence="1">Uncharacterized protein</fullName>
    </submittedName>
</protein>
<gene>
    <name evidence="1" type="ORF">METZ01_LOCUS193510</name>
</gene>
<dbReference type="AlphaFoldDB" id="A0A382DQ90"/>
<proteinExistence type="predicted"/>
<accession>A0A382DQ90</accession>
<dbReference type="EMBL" id="UINC01040584">
    <property type="protein sequence ID" value="SVB40656.1"/>
    <property type="molecule type" value="Genomic_DNA"/>
</dbReference>